<dbReference type="RefSeq" id="WP_185898758.1">
    <property type="nucleotide sequence ID" value="NZ_JACLZK010000002.1"/>
</dbReference>
<dbReference type="EMBL" id="JACLZK010000002">
    <property type="protein sequence ID" value="MBC2883209.1"/>
    <property type="molecule type" value="Genomic_DNA"/>
</dbReference>
<evidence type="ECO:0000313" key="2">
    <source>
        <dbReference type="Proteomes" id="UP000552683"/>
    </source>
</evidence>
<dbReference type="AlphaFoldDB" id="A0A842JB70"/>
<keyword evidence="2" id="KW-1185">Reference proteome</keyword>
<proteinExistence type="predicted"/>
<accession>A0A842JB70</accession>
<organism evidence="1 2">
    <name type="scientific">Campylobacter massiliensis</name>
    <dbReference type="NCBI Taxonomy" id="2762557"/>
    <lineage>
        <taxon>Bacteria</taxon>
        <taxon>Pseudomonadati</taxon>
        <taxon>Campylobacterota</taxon>
        <taxon>Epsilonproteobacteria</taxon>
        <taxon>Campylobacterales</taxon>
        <taxon>Campylobacteraceae</taxon>
        <taxon>Campylobacter</taxon>
    </lineage>
</organism>
<reference evidence="1 2" key="1">
    <citation type="submission" date="2020-08" db="EMBL/GenBank/DDBJ databases">
        <title>Complete genome and description of Campylobacter massiliensis Marseille-Q3452 sp. nov.</title>
        <authorList>
            <person name="Antezack A."/>
        </authorList>
    </citation>
    <scope>NUCLEOTIDE SEQUENCE [LARGE SCALE GENOMIC DNA]</scope>
    <source>
        <strain evidence="1 2">Marseille-Q3452</strain>
    </source>
</reference>
<comment type="caution">
    <text evidence="1">The sequence shown here is derived from an EMBL/GenBank/DDBJ whole genome shotgun (WGS) entry which is preliminary data.</text>
</comment>
<sequence>MDEWGAHVSCGQQDVSHFYVDEDKIGFDQVRHYFKKSKDFQIFLEHFLQKRAA</sequence>
<gene>
    <name evidence="1" type="ORF">H7R39_08060</name>
</gene>
<dbReference type="Proteomes" id="UP000552683">
    <property type="component" value="Unassembled WGS sequence"/>
</dbReference>
<evidence type="ECO:0000313" key="1">
    <source>
        <dbReference type="EMBL" id="MBC2883209.1"/>
    </source>
</evidence>
<name>A0A842JB70_9BACT</name>
<protein>
    <submittedName>
        <fullName evidence="1">Uncharacterized protein</fullName>
    </submittedName>
</protein>